<evidence type="ECO:0000256" key="1">
    <source>
        <dbReference type="ARBA" id="ARBA00022741"/>
    </source>
</evidence>
<dbReference type="FunFam" id="3.40.50.300:FF:002311">
    <property type="entry name" value="Intraflagellar transport protein 22"/>
    <property type="match status" value="1"/>
</dbReference>
<dbReference type="VEuPathDB" id="TriTrypDB:TcCLB.511535.20"/>
<dbReference type="VEuPathDB" id="TriTrypDB:TcCL_NonESM01830"/>
<dbReference type="VEuPathDB" id="TriTrypDB:ECC02_003968"/>
<dbReference type="VEuPathDB" id="TriTrypDB:TCDM_14313"/>
<dbReference type="AlphaFoldDB" id="A0A2V2VKM6"/>
<proteinExistence type="predicted"/>
<gene>
    <name evidence="3" type="ORF">C4B63_20g161</name>
</gene>
<name>A0A2V2VKM6_TRYCR</name>
<organism evidence="3 4">
    <name type="scientific">Trypanosoma cruzi</name>
    <dbReference type="NCBI Taxonomy" id="5693"/>
    <lineage>
        <taxon>Eukaryota</taxon>
        <taxon>Discoba</taxon>
        <taxon>Euglenozoa</taxon>
        <taxon>Kinetoplastea</taxon>
        <taxon>Metakinetoplastina</taxon>
        <taxon>Trypanosomatida</taxon>
        <taxon>Trypanosomatidae</taxon>
        <taxon>Trypanosoma</taxon>
        <taxon>Schizotrypanum</taxon>
    </lineage>
</organism>
<evidence type="ECO:0000313" key="3">
    <source>
        <dbReference type="EMBL" id="PWU95972.1"/>
    </source>
</evidence>
<dbReference type="SUPFAM" id="SSF52540">
    <property type="entry name" value="P-loop containing nucleoside triphosphate hydrolases"/>
    <property type="match status" value="1"/>
</dbReference>
<dbReference type="VEuPathDB" id="TriTrypDB:Tc_MARK_2756"/>
<comment type="caution">
    <text evidence="3">The sequence shown here is derived from an EMBL/GenBank/DDBJ whole genome shotgun (WGS) entry which is preliminary data.</text>
</comment>
<dbReference type="VEuPathDB" id="TriTrypDB:TcG_00067"/>
<dbReference type="VEuPathDB" id="TriTrypDB:TcYC6_0050200"/>
<accession>A0A2V2VKM6</accession>
<evidence type="ECO:0000313" key="4">
    <source>
        <dbReference type="Proteomes" id="UP000246121"/>
    </source>
</evidence>
<dbReference type="Proteomes" id="UP000246121">
    <property type="component" value="Unassembled WGS sequence"/>
</dbReference>
<dbReference type="InterPro" id="IPR027417">
    <property type="entry name" value="P-loop_NTPase"/>
</dbReference>
<dbReference type="GO" id="GO:0003924">
    <property type="term" value="F:GTPase activity"/>
    <property type="evidence" value="ECO:0007669"/>
    <property type="project" value="InterPro"/>
</dbReference>
<dbReference type="VEuPathDB" id="TriTrypDB:TcBrA4_0036170"/>
<keyword evidence="1" id="KW-0547">Nucleotide-binding</keyword>
<dbReference type="VEuPathDB" id="TriTrypDB:BCY84_01541"/>
<dbReference type="EMBL" id="PRFA01000020">
    <property type="protein sequence ID" value="PWU95972.1"/>
    <property type="molecule type" value="Genomic_DNA"/>
</dbReference>
<dbReference type="CDD" id="cd00882">
    <property type="entry name" value="Ras_like_GTPase"/>
    <property type="match status" value="1"/>
</dbReference>
<keyword evidence="2" id="KW-0342">GTP-binding</keyword>
<dbReference type="InterPro" id="IPR006689">
    <property type="entry name" value="Small_GTPase_ARF/SAR"/>
</dbReference>
<dbReference type="GO" id="GO:0005525">
    <property type="term" value="F:GTP binding"/>
    <property type="evidence" value="ECO:0007669"/>
    <property type="project" value="UniProtKB-KW"/>
</dbReference>
<dbReference type="VEuPathDB" id="TriTrypDB:TcCLB.508713.20"/>
<dbReference type="VEuPathDB" id="TriTrypDB:TCSYLVIO_005304"/>
<dbReference type="VEuPathDB" id="TriTrypDB:C3747_120g56"/>
<dbReference type="VEuPathDB" id="TriTrypDB:C4B63_20g161"/>
<evidence type="ECO:0000256" key="2">
    <source>
        <dbReference type="ARBA" id="ARBA00023134"/>
    </source>
</evidence>
<protein>
    <submittedName>
        <fullName evidence="3">Uncharacterized protein</fullName>
    </submittedName>
</protein>
<reference evidence="3 4" key="1">
    <citation type="journal article" date="2018" name="Microb. Genom.">
        <title>Expanding an expanded genome: long-read sequencing of Trypanosoma cruzi.</title>
        <authorList>
            <person name="Berna L."/>
            <person name="Rodriguez M."/>
            <person name="Chiribao M.L."/>
            <person name="Parodi-Talice A."/>
            <person name="Pita S."/>
            <person name="Rijo G."/>
            <person name="Alvarez-Valin F."/>
            <person name="Robello C."/>
        </authorList>
    </citation>
    <scope>NUCLEOTIDE SEQUENCE [LARGE SCALE GENOMIC DNA]</scope>
    <source>
        <strain evidence="3 4">Dm28c</strain>
    </source>
</reference>
<dbReference type="Gene3D" id="3.40.50.300">
    <property type="entry name" value="P-loop containing nucleotide triphosphate hydrolases"/>
    <property type="match status" value="1"/>
</dbReference>
<sequence>MSEERVKILVLGPSRSGKSTIANFLAGLRETPTKGYYETQPLRILEVEIGLDNLKVSGRHVVGPKKAIVQLWDLGGSSKHQAGWQAVAANADGIIYVFNPEVRGAEKELVLWHKNFALDQDKLDERNNFKVRVPDKHSLVFSHHSSMPELAVGDNAIPSLPKQLRGVRAIETSLDYQSGNFKEAFDAMVEQIVVSRIVAGRMRFCKRSVRLEMHLGWCVEVDGGGRILFMTVFLFAAV</sequence>
<dbReference type="Pfam" id="PF00025">
    <property type="entry name" value="Arf"/>
    <property type="match status" value="1"/>
</dbReference>